<dbReference type="OrthoDB" id="372487at2759"/>
<reference evidence="4" key="1">
    <citation type="journal article" date="2011" name="Proc. Natl. Acad. Sci. U.S.A.">
        <title>Obligate biotrophy features unraveled by the genomic analysis of rust fungi.</title>
        <authorList>
            <person name="Duplessis S."/>
            <person name="Cuomo C.A."/>
            <person name="Lin Y.-C."/>
            <person name="Aerts A."/>
            <person name="Tisserant E."/>
            <person name="Veneault-Fourrey C."/>
            <person name="Joly D.L."/>
            <person name="Hacquard S."/>
            <person name="Amselem J."/>
            <person name="Cantarel B.L."/>
            <person name="Chiu R."/>
            <person name="Coutinho P.M."/>
            <person name="Feau N."/>
            <person name="Field M."/>
            <person name="Frey P."/>
            <person name="Gelhaye E."/>
            <person name="Goldberg J."/>
            <person name="Grabherr M.G."/>
            <person name="Kodira C.D."/>
            <person name="Kohler A."/>
            <person name="Kuees U."/>
            <person name="Lindquist E.A."/>
            <person name="Lucas S.M."/>
            <person name="Mago R."/>
            <person name="Mauceli E."/>
            <person name="Morin E."/>
            <person name="Murat C."/>
            <person name="Pangilinan J.L."/>
            <person name="Park R."/>
            <person name="Pearson M."/>
            <person name="Quesneville H."/>
            <person name="Rouhier N."/>
            <person name="Sakthikumar S."/>
            <person name="Salamov A.A."/>
            <person name="Schmutz J."/>
            <person name="Selles B."/>
            <person name="Shapiro H."/>
            <person name="Tanguay P."/>
            <person name="Tuskan G.A."/>
            <person name="Henrissat B."/>
            <person name="Van de Peer Y."/>
            <person name="Rouze P."/>
            <person name="Ellis J.G."/>
            <person name="Dodds P.N."/>
            <person name="Schein J.E."/>
            <person name="Zhong S."/>
            <person name="Hamelin R.C."/>
            <person name="Grigoriev I.V."/>
            <person name="Szabo L.J."/>
            <person name="Martin F."/>
        </authorList>
    </citation>
    <scope>NUCLEOTIDE SEQUENCE [LARGE SCALE GENOMIC DNA]</scope>
    <source>
        <strain evidence="4">98AG31 / pathotype 3-4-7</strain>
    </source>
</reference>
<feature type="domain" description="Xrn1 N-terminal" evidence="2">
    <location>
        <begin position="1"/>
        <end position="198"/>
    </location>
</feature>
<evidence type="ECO:0000256" key="1">
    <source>
        <dbReference type="ARBA" id="ARBA00038299"/>
    </source>
</evidence>
<evidence type="ECO:0000259" key="2">
    <source>
        <dbReference type="Pfam" id="PF03159"/>
    </source>
</evidence>
<dbReference type="VEuPathDB" id="FungiDB:MELLADRAFT_28527"/>
<sequence length="206" mass="23668">DNLYLDMNGIIHNCSHPNEEDAHFRITEEQIFLAIFGYLEHLFALVKPQKLFFMAVDGVAPRAKMNQQRSRRFRTAKDRKDMIDKAERKGETLPSTEAFDSNCITPGTPFMARLSEQLKYFINQKVSTDSAWQGVQVVFSGHDVPGEGEHKIMEYIRLAKAQPDYNPNVRHCLYGLDADLIMLALLSHDPHFCLLREEVKFGPARK</sequence>
<dbReference type="GO" id="GO:0005634">
    <property type="term" value="C:nucleus"/>
    <property type="evidence" value="ECO:0007669"/>
    <property type="project" value="TreeGrafter"/>
</dbReference>
<organism evidence="4">
    <name type="scientific">Melampsora larici-populina (strain 98AG31 / pathotype 3-4-7)</name>
    <name type="common">Poplar leaf rust fungus</name>
    <dbReference type="NCBI Taxonomy" id="747676"/>
    <lineage>
        <taxon>Eukaryota</taxon>
        <taxon>Fungi</taxon>
        <taxon>Dikarya</taxon>
        <taxon>Basidiomycota</taxon>
        <taxon>Pucciniomycotina</taxon>
        <taxon>Pucciniomycetes</taxon>
        <taxon>Pucciniales</taxon>
        <taxon>Melampsoraceae</taxon>
        <taxon>Melampsora</taxon>
    </lineage>
</organism>
<evidence type="ECO:0000313" key="3">
    <source>
        <dbReference type="EMBL" id="EGG04014.1"/>
    </source>
</evidence>
<evidence type="ECO:0000313" key="4">
    <source>
        <dbReference type="Proteomes" id="UP000001072"/>
    </source>
</evidence>
<name>F4RUD7_MELLP</name>
<gene>
    <name evidence="3" type="ORF">MELLADRAFT_28527</name>
</gene>
<dbReference type="eggNOG" id="KOG2045">
    <property type="taxonomic scope" value="Eukaryota"/>
</dbReference>
<dbReference type="EMBL" id="GL883121">
    <property type="protein sequence ID" value="EGG04014.1"/>
    <property type="molecule type" value="Genomic_DNA"/>
</dbReference>
<feature type="non-terminal residue" evidence="3">
    <location>
        <position position="206"/>
    </location>
</feature>
<dbReference type="InterPro" id="IPR027073">
    <property type="entry name" value="5_3_exoribonuclease"/>
</dbReference>
<dbReference type="GO" id="GO:0003723">
    <property type="term" value="F:RNA binding"/>
    <property type="evidence" value="ECO:0007669"/>
    <property type="project" value="TreeGrafter"/>
</dbReference>
<feature type="non-terminal residue" evidence="3">
    <location>
        <position position="1"/>
    </location>
</feature>
<dbReference type="HOGENOM" id="CLU_006038_4_0_1"/>
<dbReference type="Proteomes" id="UP000001072">
    <property type="component" value="Unassembled WGS sequence"/>
</dbReference>
<comment type="similarity">
    <text evidence="1">Belongs to the 5'-3' exonuclease family.</text>
</comment>
<dbReference type="RefSeq" id="XP_007412807.1">
    <property type="nucleotide sequence ID" value="XM_007412745.1"/>
</dbReference>
<dbReference type="KEGG" id="mlr:MELLADRAFT_28527"/>
<dbReference type="Pfam" id="PF03159">
    <property type="entry name" value="XRN_N"/>
    <property type="match status" value="1"/>
</dbReference>
<dbReference type="InParanoid" id="F4RUD7"/>
<dbReference type="GO" id="GO:0016075">
    <property type="term" value="P:rRNA catabolic process"/>
    <property type="evidence" value="ECO:0007669"/>
    <property type="project" value="TreeGrafter"/>
</dbReference>
<dbReference type="Gene3D" id="3.40.50.12390">
    <property type="match status" value="1"/>
</dbReference>
<dbReference type="GeneID" id="18927019"/>
<dbReference type="PANTHER" id="PTHR12341">
    <property type="entry name" value="5'-&gt;3' EXORIBONUCLEASE"/>
    <property type="match status" value="1"/>
</dbReference>
<dbReference type="CDD" id="cd18673">
    <property type="entry name" value="PIN_XRN1-2-like"/>
    <property type="match status" value="1"/>
</dbReference>
<dbReference type="PANTHER" id="PTHR12341:SF7">
    <property type="entry name" value="5'-3' EXORIBONUCLEASE 1"/>
    <property type="match status" value="1"/>
</dbReference>
<accession>F4RUD7</accession>
<dbReference type="InterPro" id="IPR004859">
    <property type="entry name" value="Xrn1_N"/>
</dbReference>
<dbReference type="STRING" id="747676.F4RUD7"/>
<dbReference type="GO" id="GO:0004534">
    <property type="term" value="F:5'-3' RNA exonuclease activity"/>
    <property type="evidence" value="ECO:0007669"/>
    <property type="project" value="TreeGrafter"/>
</dbReference>
<proteinExistence type="inferred from homology"/>
<dbReference type="GO" id="GO:0000956">
    <property type="term" value="P:nuclear-transcribed mRNA catabolic process"/>
    <property type="evidence" value="ECO:0007669"/>
    <property type="project" value="TreeGrafter"/>
</dbReference>
<dbReference type="AlphaFoldDB" id="F4RUD7"/>
<keyword evidence="4" id="KW-1185">Reference proteome</keyword>
<protein>
    <recommendedName>
        <fullName evidence="2">Xrn1 N-terminal domain-containing protein</fullName>
    </recommendedName>
</protein>